<dbReference type="HOGENOM" id="CLU_1855508_0_0_1"/>
<evidence type="ECO:0000313" key="1">
    <source>
        <dbReference type="EMBL" id="KIM47511.1"/>
    </source>
</evidence>
<accession>A0A0C3CUE0</accession>
<gene>
    <name evidence="1" type="ORF">M413DRAFT_201733</name>
</gene>
<evidence type="ECO:0000313" key="2">
    <source>
        <dbReference type="Proteomes" id="UP000053424"/>
    </source>
</evidence>
<protein>
    <submittedName>
        <fullName evidence="1">Uncharacterized protein</fullName>
    </submittedName>
</protein>
<proteinExistence type="predicted"/>
<dbReference type="Proteomes" id="UP000053424">
    <property type="component" value="Unassembled WGS sequence"/>
</dbReference>
<organism evidence="1 2">
    <name type="scientific">Hebeloma cylindrosporum</name>
    <dbReference type="NCBI Taxonomy" id="76867"/>
    <lineage>
        <taxon>Eukaryota</taxon>
        <taxon>Fungi</taxon>
        <taxon>Dikarya</taxon>
        <taxon>Basidiomycota</taxon>
        <taxon>Agaricomycotina</taxon>
        <taxon>Agaricomycetes</taxon>
        <taxon>Agaricomycetidae</taxon>
        <taxon>Agaricales</taxon>
        <taxon>Agaricineae</taxon>
        <taxon>Hymenogastraceae</taxon>
        <taxon>Hebeloma</taxon>
    </lineage>
</organism>
<keyword evidence="2" id="KW-1185">Reference proteome</keyword>
<dbReference type="AlphaFoldDB" id="A0A0C3CUE0"/>
<dbReference type="EMBL" id="KN831769">
    <property type="protein sequence ID" value="KIM47511.1"/>
    <property type="molecule type" value="Genomic_DNA"/>
</dbReference>
<name>A0A0C3CUE0_HEBCY</name>
<reference evidence="2" key="2">
    <citation type="submission" date="2015-01" db="EMBL/GenBank/DDBJ databases">
        <title>Evolutionary Origins and Diversification of the Mycorrhizal Mutualists.</title>
        <authorList>
            <consortium name="DOE Joint Genome Institute"/>
            <consortium name="Mycorrhizal Genomics Consortium"/>
            <person name="Kohler A."/>
            <person name="Kuo A."/>
            <person name="Nagy L.G."/>
            <person name="Floudas D."/>
            <person name="Copeland A."/>
            <person name="Barry K.W."/>
            <person name="Cichocki N."/>
            <person name="Veneault-Fourrey C."/>
            <person name="LaButti K."/>
            <person name="Lindquist E.A."/>
            <person name="Lipzen A."/>
            <person name="Lundell T."/>
            <person name="Morin E."/>
            <person name="Murat C."/>
            <person name="Riley R."/>
            <person name="Ohm R."/>
            <person name="Sun H."/>
            <person name="Tunlid A."/>
            <person name="Henrissat B."/>
            <person name="Grigoriev I.V."/>
            <person name="Hibbett D.S."/>
            <person name="Martin F."/>
        </authorList>
    </citation>
    <scope>NUCLEOTIDE SEQUENCE [LARGE SCALE GENOMIC DNA]</scope>
    <source>
        <strain evidence="2">h7</strain>
    </source>
</reference>
<reference evidence="1 2" key="1">
    <citation type="submission" date="2014-04" db="EMBL/GenBank/DDBJ databases">
        <authorList>
            <consortium name="DOE Joint Genome Institute"/>
            <person name="Kuo A."/>
            <person name="Gay G."/>
            <person name="Dore J."/>
            <person name="Kohler A."/>
            <person name="Nagy L.G."/>
            <person name="Floudas D."/>
            <person name="Copeland A."/>
            <person name="Barry K.W."/>
            <person name="Cichocki N."/>
            <person name="Veneault-Fourrey C."/>
            <person name="LaButti K."/>
            <person name="Lindquist E.A."/>
            <person name="Lipzen A."/>
            <person name="Lundell T."/>
            <person name="Morin E."/>
            <person name="Murat C."/>
            <person name="Sun H."/>
            <person name="Tunlid A."/>
            <person name="Henrissat B."/>
            <person name="Grigoriev I.V."/>
            <person name="Hibbett D.S."/>
            <person name="Martin F."/>
            <person name="Nordberg H.P."/>
            <person name="Cantor M.N."/>
            <person name="Hua S.X."/>
        </authorList>
    </citation>
    <scope>NUCLEOTIDE SEQUENCE [LARGE SCALE GENOMIC DNA]</scope>
    <source>
        <strain evidence="2">h7</strain>
    </source>
</reference>
<sequence length="138" mass="14505">MSSNTRTAITCNTRAIPATPATARIHACRAVHSAIYNSCLPSAFGLGMPGLPQDPGVQSYLLPQRGAAAATICGVDAFAFRDTGAQLAPIVDSGCVQQIPAVYAVLRGSVGFGGWHSQGWWWCCCPSSFNSNSNWADE</sequence>